<dbReference type="EC" id="1.1.1.290" evidence="2"/>
<evidence type="ECO:0000313" key="3">
    <source>
        <dbReference type="Proteomes" id="UP001600039"/>
    </source>
</evidence>
<organism evidence="2 3">
    <name type="scientific">Flavobacterium fructosi</name>
    <dbReference type="NCBI Taxonomy" id="3230416"/>
    <lineage>
        <taxon>Bacteria</taxon>
        <taxon>Pseudomonadati</taxon>
        <taxon>Bacteroidota</taxon>
        <taxon>Flavobacteriia</taxon>
        <taxon>Flavobacteriales</taxon>
        <taxon>Flavobacteriaceae</taxon>
        <taxon>Flavobacterium</taxon>
    </lineage>
</organism>
<name>A0ABW6HIZ4_9FLAO</name>
<comment type="caution">
    <text evidence="2">The sequence shown here is derived from an EMBL/GenBank/DDBJ whole genome shotgun (WGS) entry which is preliminary data.</text>
</comment>
<dbReference type="GO" id="GO:0033711">
    <property type="term" value="F:4-phosphoerythronate dehydrogenase activity"/>
    <property type="evidence" value="ECO:0007669"/>
    <property type="project" value="UniProtKB-EC"/>
</dbReference>
<sequence length="276" mass="30189">MAKISILGCGWLGLPLAKALLKKGFSVNGSTTSSEKISVLENAGLHPFLINVILSPVEGSLGNKSVSGIIETFLQESNTLIIDIPPKLRGPNKENFVGKIESLIPFIEKSSVENIIFVSSTSVYGEQNEIVTEESPLNPDTESGKQLVAAEQLLQSNDNFKTTVLRFGGLIGDDRHPVKFLAGRENIDNPDAPINLIHQEDCIGIILKIIQNDSWNETFNAVTPFHPSRSTYYAQKAADLNLVSPKFNHKNTSVGKTISTNKIETILNYTFTKPNL</sequence>
<dbReference type="InterPro" id="IPR036291">
    <property type="entry name" value="NAD(P)-bd_dom_sf"/>
</dbReference>
<keyword evidence="3" id="KW-1185">Reference proteome</keyword>
<dbReference type="InterPro" id="IPR001509">
    <property type="entry name" value="Epimerase_deHydtase"/>
</dbReference>
<accession>A0ABW6HIZ4</accession>
<feature type="domain" description="NAD-dependent epimerase/dehydratase" evidence="1">
    <location>
        <begin position="101"/>
        <end position="174"/>
    </location>
</feature>
<dbReference type="SUPFAM" id="SSF51735">
    <property type="entry name" value="NAD(P)-binding Rossmann-fold domains"/>
    <property type="match status" value="1"/>
</dbReference>
<protein>
    <submittedName>
        <fullName evidence="2">SDR family oxidoreductase</fullName>
        <ecNumber evidence="2">1.1.1.290</ecNumber>
    </submittedName>
</protein>
<dbReference type="CDD" id="cd05266">
    <property type="entry name" value="SDR_a4"/>
    <property type="match status" value="1"/>
</dbReference>
<dbReference type="Gene3D" id="3.40.50.720">
    <property type="entry name" value="NAD(P)-binding Rossmann-like Domain"/>
    <property type="match status" value="1"/>
</dbReference>
<evidence type="ECO:0000313" key="2">
    <source>
        <dbReference type="EMBL" id="MFE3846994.1"/>
    </source>
</evidence>
<evidence type="ECO:0000259" key="1">
    <source>
        <dbReference type="Pfam" id="PF01370"/>
    </source>
</evidence>
<dbReference type="RefSeq" id="WP_379856835.1">
    <property type="nucleotide sequence ID" value="NZ_JBHZQA010000002.1"/>
</dbReference>
<dbReference type="InterPro" id="IPR051783">
    <property type="entry name" value="NAD(P)-dependent_oxidoreduct"/>
</dbReference>
<dbReference type="Pfam" id="PF01370">
    <property type="entry name" value="Epimerase"/>
    <property type="match status" value="1"/>
</dbReference>
<dbReference type="EMBL" id="JBHZQA010000002">
    <property type="protein sequence ID" value="MFE3846994.1"/>
    <property type="molecule type" value="Genomic_DNA"/>
</dbReference>
<gene>
    <name evidence="2" type="ORF">ACFX5D_03305</name>
</gene>
<dbReference type="PANTHER" id="PTHR48079:SF6">
    <property type="entry name" value="NAD(P)-BINDING DOMAIN-CONTAINING PROTEIN-RELATED"/>
    <property type="match status" value="1"/>
</dbReference>
<keyword evidence="2" id="KW-0560">Oxidoreductase</keyword>
<dbReference type="PANTHER" id="PTHR48079">
    <property type="entry name" value="PROTEIN YEEZ"/>
    <property type="match status" value="1"/>
</dbReference>
<reference evidence="2 3" key="1">
    <citation type="submission" date="2024-06" db="EMBL/GenBank/DDBJ databases">
        <title>Flavobacterium spp. isolated from glacier.</title>
        <authorList>
            <person name="Han D."/>
        </authorList>
    </citation>
    <scope>NUCLEOTIDE SEQUENCE [LARGE SCALE GENOMIC DNA]</scope>
    <source>
        <strain evidence="2 3">LB3P45</strain>
    </source>
</reference>
<proteinExistence type="predicted"/>
<dbReference type="Proteomes" id="UP001600039">
    <property type="component" value="Unassembled WGS sequence"/>
</dbReference>